<dbReference type="OMA" id="CTYIPLE"/>
<dbReference type="InterPro" id="IPR011042">
    <property type="entry name" value="6-blade_b-propeller_TolB-like"/>
</dbReference>
<protein>
    <submittedName>
        <fullName evidence="1">6-bladed beta-propeller</fullName>
    </submittedName>
</protein>
<sequence>MRLLFFCLFACFLFNCGHPTVPRNIDVTRISKSDLQKVRSFDPTQLIDSCTYIPLETSDRILIGRVKQLKITDKYIFLVNSENDSLYVFNRQGKFLNTIGTRGRGPREYRSIQSYCFPPQADTVIIFDSDKLLFYTPTNRFIRSVDLVPQLHRDTDIIRSINSIDFAEPGKLLFKYDLMYRCNVFYSTYNYNTDELKDIGYVPLSLDLGNTLNRVNLDFFETAPYKQELSCAILYNDTIFQYRQDSLSPRFIINALKDKVIPDRILRQLNGSDPMKAGSLLVSSGIFIKNIYESDSYFFILYNGSEPQELIWNKTTHQGILVELNDNFRGHTYAPMAVSALAVLNDDEKYYDPNNGNRYLPVSRQKQTLQFRLKEEDNPVIVIYHLKPQF</sequence>
<dbReference type="RefSeq" id="WP_013612820.1">
    <property type="nucleotide sequence ID" value="NZ_CABJFF010000009.1"/>
</dbReference>
<dbReference type="Proteomes" id="UP000284243">
    <property type="component" value="Unassembled WGS sequence"/>
</dbReference>
<dbReference type="SUPFAM" id="SSF101908">
    <property type="entry name" value="Putative isomerase YbhE"/>
    <property type="match status" value="1"/>
</dbReference>
<comment type="caution">
    <text evidence="1">The sequence shown here is derived from an EMBL/GenBank/DDBJ whole genome shotgun (WGS) entry which is preliminary data.</text>
</comment>
<dbReference type="EMBL" id="QRYC01000026">
    <property type="protein sequence ID" value="RGU54758.1"/>
    <property type="molecule type" value="Genomic_DNA"/>
</dbReference>
<dbReference type="Gene3D" id="2.120.10.30">
    <property type="entry name" value="TolB, C-terminal domain"/>
    <property type="match status" value="1"/>
</dbReference>
<organism evidence="1 2">
    <name type="scientific">Odoribacter splanchnicus</name>
    <dbReference type="NCBI Taxonomy" id="28118"/>
    <lineage>
        <taxon>Bacteria</taxon>
        <taxon>Pseudomonadati</taxon>
        <taxon>Bacteroidota</taxon>
        <taxon>Bacteroidia</taxon>
        <taxon>Bacteroidales</taxon>
        <taxon>Odoribacteraceae</taxon>
        <taxon>Odoribacter</taxon>
    </lineage>
</organism>
<evidence type="ECO:0000313" key="1">
    <source>
        <dbReference type="EMBL" id="RGU54758.1"/>
    </source>
</evidence>
<gene>
    <name evidence="1" type="ORF">DWW57_15025</name>
</gene>
<dbReference type="GeneID" id="61275874"/>
<proteinExistence type="predicted"/>
<dbReference type="Pfam" id="PF17170">
    <property type="entry name" value="DUF5128"/>
    <property type="match status" value="1"/>
</dbReference>
<name>A0A1Y3YGP4_9BACT</name>
<dbReference type="AlphaFoldDB" id="A0A1Y3YGP4"/>
<accession>A0A1Y3YGP4</accession>
<reference evidence="1 2" key="1">
    <citation type="submission" date="2018-08" db="EMBL/GenBank/DDBJ databases">
        <title>A genome reference for cultivated species of the human gut microbiota.</title>
        <authorList>
            <person name="Zou Y."/>
            <person name="Xue W."/>
            <person name="Luo G."/>
        </authorList>
    </citation>
    <scope>NUCLEOTIDE SEQUENCE [LARGE SCALE GENOMIC DNA]</scope>
    <source>
        <strain evidence="1 2">AF16-14</strain>
    </source>
</reference>
<evidence type="ECO:0000313" key="2">
    <source>
        <dbReference type="Proteomes" id="UP000284243"/>
    </source>
</evidence>